<feature type="compositionally biased region" description="Basic and acidic residues" evidence="1">
    <location>
        <begin position="348"/>
        <end position="361"/>
    </location>
</feature>
<evidence type="ECO:0000313" key="3">
    <source>
        <dbReference type="Proteomes" id="UP000050640"/>
    </source>
</evidence>
<feature type="region of interest" description="Disordered" evidence="1">
    <location>
        <begin position="395"/>
        <end position="440"/>
    </location>
</feature>
<feature type="compositionally biased region" description="Polar residues" evidence="1">
    <location>
        <begin position="401"/>
        <end position="410"/>
    </location>
</feature>
<dbReference type="InterPro" id="IPR000719">
    <property type="entry name" value="Prot_kinase_dom"/>
</dbReference>
<evidence type="ECO:0000256" key="1">
    <source>
        <dbReference type="SAM" id="MobiDB-lite"/>
    </source>
</evidence>
<evidence type="ECO:0000313" key="4">
    <source>
        <dbReference type="WBParaSite" id="EEL_0000404001-mRNA-1"/>
    </source>
</evidence>
<feature type="compositionally biased region" description="Polar residues" evidence="1">
    <location>
        <begin position="362"/>
        <end position="377"/>
    </location>
</feature>
<protein>
    <submittedName>
        <fullName evidence="4">Protein kinase domain-containing protein</fullName>
    </submittedName>
</protein>
<dbReference type="InterPro" id="IPR011009">
    <property type="entry name" value="Kinase-like_dom_sf"/>
</dbReference>
<feature type="region of interest" description="Disordered" evidence="1">
    <location>
        <begin position="335"/>
        <end position="379"/>
    </location>
</feature>
<accession>A0A0R3RQR7</accession>
<evidence type="ECO:0000259" key="2">
    <source>
        <dbReference type="PROSITE" id="PS50011"/>
    </source>
</evidence>
<feature type="domain" description="Protein kinase" evidence="2">
    <location>
        <begin position="27"/>
        <end position="295"/>
    </location>
</feature>
<dbReference type="PROSITE" id="PS50011">
    <property type="entry name" value="PROTEIN_KINASE_DOM"/>
    <property type="match status" value="1"/>
</dbReference>
<dbReference type="SMART" id="SM00220">
    <property type="entry name" value="S_TKc"/>
    <property type="match status" value="1"/>
</dbReference>
<dbReference type="PANTHER" id="PTHR11909">
    <property type="entry name" value="CASEIN KINASE-RELATED"/>
    <property type="match status" value="1"/>
</dbReference>
<dbReference type="SUPFAM" id="SSF56112">
    <property type="entry name" value="Protein kinase-like (PK-like)"/>
    <property type="match status" value="1"/>
</dbReference>
<dbReference type="InterPro" id="IPR050235">
    <property type="entry name" value="CK1_Ser-Thr_kinase"/>
</dbReference>
<dbReference type="WBParaSite" id="EEL_0000404001-mRNA-1">
    <property type="protein sequence ID" value="EEL_0000404001-mRNA-1"/>
    <property type="gene ID" value="EEL_0000404001"/>
</dbReference>
<dbReference type="AlphaFoldDB" id="A0A0R3RQR7"/>
<proteinExistence type="predicted"/>
<organism evidence="3 4">
    <name type="scientific">Elaeophora elaphi</name>
    <dbReference type="NCBI Taxonomy" id="1147741"/>
    <lineage>
        <taxon>Eukaryota</taxon>
        <taxon>Metazoa</taxon>
        <taxon>Ecdysozoa</taxon>
        <taxon>Nematoda</taxon>
        <taxon>Chromadorea</taxon>
        <taxon>Rhabditida</taxon>
        <taxon>Spirurina</taxon>
        <taxon>Spiruromorpha</taxon>
        <taxon>Filarioidea</taxon>
        <taxon>Onchocercidae</taxon>
        <taxon>Elaeophora</taxon>
    </lineage>
</organism>
<reference evidence="4" key="1">
    <citation type="submission" date="2016-04" db="UniProtKB">
        <authorList>
            <consortium name="WormBaseParasite"/>
        </authorList>
    </citation>
    <scope>IDENTIFICATION</scope>
</reference>
<dbReference type="GO" id="GO:0005524">
    <property type="term" value="F:ATP binding"/>
    <property type="evidence" value="ECO:0007669"/>
    <property type="project" value="InterPro"/>
</dbReference>
<dbReference type="Gene3D" id="1.10.510.10">
    <property type="entry name" value="Transferase(Phosphotransferase) domain 1"/>
    <property type="match status" value="1"/>
</dbReference>
<dbReference type="GO" id="GO:0004672">
    <property type="term" value="F:protein kinase activity"/>
    <property type="evidence" value="ECO:0007669"/>
    <property type="project" value="InterPro"/>
</dbReference>
<keyword evidence="3" id="KW-1185">Reference proteome</keyword>
<dbReference type="STRING" id="1147741.A0A0R3RQR7"/>
<sequence>MIREGSVMRKTNPLAIRLPPGTIIEGRFLFETLSLGRYSTVFKVEDKLNSDRKYCIKVEYDRGPKINYLHQEIAVLHKLETREHMARLYYCERCQPFSFMLTTLFGKSIWSLRQNLPNKLMSPGCAARIAVHTLYQIKQIHEVGYLLRDLKTCDMLVGLNGKETKVIFLVNFGMCRTYIRRDTNGSVAIRPEREKAFVRGILRYCSLRIHKRQDICRADDLWSLVYILIDLTVGLPWREIKVEKAVAEQKETISDANLFDNCPEEWIKIMEHVRSLGYQSRPNYKLIYDYLQETLVRFQISYSDPWDWDFVDNNVIIEVDSQQRTSPLHFKLKEIDQTGPEQTATQSDHSELSSKRERNENFTDSPKMQNGTETLPGQRNPFKEIIGALQSSFSSNSVLSTDQQSSTLPPSKQERSSAIEYDPEFPTTNPEEFEKNDIGI</sequence>
<name>A0A0R3RQR7_9BILA</name>
<dbReference type="Proteomes" id="UP000050640">
    <property type="component" value="Unplaced"/>
</dbReference>
<dbReference type="Pfam" id="PF00069">
    <property type="entry name" value="Pkinase"/>
    <property type="match status" value="1"/>
</dbReference>